<dbReference type="PATRIC" id="fig|1609981.3.peg.1457"/>
<evidence type="ECO:0000313" key="2">
    <source>
        <dbReference type="Proteomes" id="UP000035268"/>
    </source>
</evidence>
<proteinExistence type="predicted"/>
<name>A0A0G3EIK9_9BACT</name>
<accession>A0A0G3EIK9</accession>
<gene>
    <name evidence="1" type="ORF">L21SP4_01403</name>
</gene>
<evidence type="ECO:0008006" key="3">
    <source>
        <dbReference type="Google" id="ProtNLM"/>
    </source>
</evidence>
<dbReference type="OrthoDB" id="9763944at2"/>
<dbReference type="AlphaFoldDB" id="A0A0G3EIK9"/>
<dbReference type="Pfam" id="PF16260">
    <property type="entry name" value="DUF4914"/>
    <property type="match status" value="1"/>
</dbReference>
<dbReference type="STRING" id="1307763.L21SP4_01403"/>
<organism evidence="1 2">
    <name type="scientific">Kiritimatiella glycovorans</name>
    <dbReference type="NCBI Taxonomy" id="1307763"/>
    <lineage>
        <taxon>Bacteria</taxon>
        <taxon>Pseudomonadati</taxon>
        <taxon>Kiritimatiellota</taxon>
        <taxon>Kiritimatiellia</taxon>
        <taxon>Kiritimatiellales</taxon>
        <taxon>Kiritimatiellaceae</taxon>
        <taxon>Kiritimatiella</taxon>
    </lineage>
</organism>
<dbReference type="InterPro" id="IPR032583">
    <property type="entry name" value="DUF4914"/>
</dbReference>
<dbReference type="Proteomes" id="UP000035268">
    <property type="component" value="Chromosome"/>
</dbReference>
<dbReference type="EMBL" id="CP010904">
    <property type="protein sequence ID" value="AKJ64650.1"/>
    <property type="molecule type" value="Genomic_DNA"/>
</dbReference>
<dbReference type="RefSeq" id="WP_052881958.1">
    <property type="nucleotide sequence ID" value="NZ_CP010904.1"/>
</dbReference>
<evidence type="ECO:0000313" key="1">
    <source>
        <dbReference type="EMBL" id="AKJ64650.1"/>
    </source>
</evidence>
<dbReference type="KEGG" id="vbl:L21SP4_01403"/>
<reference evidence="2" key="1">
    <citation type="submission" date="2015-02" db="EMBL/GenBank/DDBJ databases">
        <title>Description and complete genome sequence of the first cultured representative of the subdivision 5 of the Verrucomicrobia phylum.</title>
        <authorList>
            <person name="Spring S."/>
            <person name="Bunk B."/>
            <person name="Sproer C."/>
            <person name="Klenk H.-P."/>
        </authorList>
    </citation>
    <scope>NUCLEOTIDE SEQUENCE [LARGE SCALE GENOMIC DNA]</scope>
    <source>
        <strain evidence="2">L21-Fru-AB</strain>
    </source>
</reference>
<sequence length="632" mass="70863">MREVYHPLKFKLPPKVNEILEACPGFVVAGSVQDLVELATRDAVHGWQEVSYDVPGRGPVTEARVCRTRNGVAANYLEPYMRRRDPECMVIADDRPTNKQHFRERFGEDFDPLREETFEWLKTQELALYPFIAGQRGSGLDTLVIAPANAGFFALGLALLQGIISPENLTDDFNPAAVIYVAPPFRHTRFDGRQVVVHNRQPDMYELFSYNLYPGPSAKKGVYGMLISLGEEKEWVTMHCSTVQVITPYDNKITISHEGASGGGKSEMLELMHREDDGRLLLGENLEDGERRYLVLPRACELRPVTDDMALCPPSLQSGDGRLTVTDAEDAWFVRVNHIEHYGTDPHLEEMTIHPKGPQLFLNIRAVPDSTALIWDHVEDEPGVPCPNPRVVIPRESVPGVLTGSARVDIRSFGVRTPPCTSADPTYGILGMLHVLPPALAWLWRLVAPRGHANPSITDTKGLTSEGVGSYWPFATGLRVDQANLLLKQMVDSPRTRYVLIPNQHVGAWKVGFMPQWVAREYLARRGGFHFYPGQLKEARCPLLGYSLRNLMVEGQTIGSWFLHVEKQREVGEAAYDAGATQLREFFHEHLGQFLVDGLDPQGRRIIEACMDGAHVDDYIEMIESDPIIVDE</sequence>
<keyword evidence="2" id="KW-1185">Reference proteome</keyword>
<reference evidence="1 2" key="2">
    <citation type="journal article" date="2016" name="ISME J.">
        <title>Characterization of the first cultured representative of Verrucomicrobia subdivision 5 indicates the proposal of a novel phylum.</title>
        <authorList>
            <person name="Spring S."/>
            <person name="Bunk B."/>
            <person name="Sproer C."/>
            <person name="Schumann P."/>
            <person name="Rohde M."/>
            <person name="Tindall B.J."/>
            <person name="Klenk H.P."/>
        </authorList>
    </citation>
    <scope>NUCLEOTIDE SEQUENCE [LARGE SCALE GENOMIC DNA]</scope>
    <source>
        <strain evidence="1 2">L21-Fru-AB</strain>
    </source>
</reference>
<protein>
    <recommendedName>
        <fullName evidence="3">DUF4914 domain-containing protein</fullName>
    </recommendedName>
</protein>
<dbReference type="SUPFAM" id="SSF53795">
    <property type="entry name" value="PEP carboxykinase-like"/>
    <property type="match status" value="1"/>
</dbReference>